<dbReference type="InterPro" id="IPR036286">
    <property type="entry name" value="LexA/Signal_pep-like_sf"/>
</dbReference>
<dbReference type="SUPFAM" id="SSF51306">
    <property type="entry name" value="LexA/Signal peptidase"/>
    <property type="match status" value="1"/>
</dbReference>
<evidence type="ECO:0000313" key="3">
    <source>
        <dbReference type="EMBL" id="EKD44153.1"/>
    </source>
</evidence>
<dbReference type="InterPro" id="IPR006199">
    <property type="entry name" value="LexA_DNA-bd_dom"/>
</dbReference>
<reference evidence="3" key="1">
    <citation type="journal article" date="2012" name="Science">
        <title>Fermentation, hydrogen, and sulfur metabolism in multiple uncultivated bacterial phyla.</title>
        <authorList>
            <person name="Wrighton K.C."/>
            <person name="Thomas B.C."/>
            <person name="Sharon I."/>
            <person name="Miller C.S."/>
            <person name="Castelle C.J."/>
            <person name="VerBerkmoes N.C."/>
            <person name="Wilkins M.J."/>
            <person name="Hettich R.L."/>
            <person name="Lipton M.S."/>
            <person name="Williams K.H."/>
            <person name="Long P.E."/>
            <person name="Banfield J.F."/>
        </authorList>
    </citation>
    <scope>NUCLEOTIDE SEQUENCE [LARGE SCALE GENOMIC DNA]</scope>
</reference>
<dbReference type="PANTHER" id="PTHR33516:SF2">
    <property type="entry name" value="LEXA REPRESSOR-RELATED"/>
    <property type="match status" value="1"/>
</dbReference>
<feature type="domain" description="Peptidase S24/S26A/S26B/S26C" evidence="1">
    <location>
        <begin position="76"/>
        <end position="188"/>
    </location>
</feature>
<dbReference type="InterPro" id="IPR036388">
    <property type="entry name" value="WH-like_DNA-bd_sf"/>
</dbReference>
<protein>
    <recommendedName>
        <fullName evidence="4">LexA repressor DNA-binding domain-containing protein</fullName>
    </recommendedName>
</protein>
<dbReference type="Pfam" id="PF00717">
    <property type="entry name" value="Peptidase_S24"/>
    <property type="match status" value="1"/>
</dbReference>
<dbReference type="InterPro" id="IPR036390">
    <property type="entry name" value="WH_DNA-bd_sf"/>
</dbReference>
<accession>K1ZID4</accession>
<evidence type="ECO:0000259" key="1">
    <source>
        <dbReference type="Pfam" id="PF00717"/>
    </source>
</evidence>
<dbReference type="SUPFAM" id="SSF46785">
    <property type="entry name" value="Winged helix' DNA-binding domain"/>
    <property type="match status" value="1"/>
</dbReference>
<dbReference type="Pfam" id="PF01726">
    <property type="entry name" value="LexA_DNA_bind"/>
    <property type="match status" value="1"/>
</dbReference>
<sequence>MIKNITSKQQKVLKYYDEYIKKNWFAPTYQQAWDDLEISPSVVFSHIKNLDKKWYLISSWKEKSVQILSDSQNIPLIWDIACWEPISVYENCNDYIDVPKTMLKWWWSFYWLKAIWKSMINAWINSWDILIIRKQDDVDNWDIWVAVMWEYEDEEKATLKRIFHNGKDLILKPENDNFPVIVIKKWEVRWKLVWVLRNY</sequence>
<feature type="domain" description="LexA repressor DNA-binding" evidence="2">
    <location>
        <begin position="3"/>
        <end position="56"/>
    </location>
</feature>
<comment type="caution">
    <text evidence="3">The sequence shown here is derived from an EMBL/GenBank/DDBJ whole genome shotgun (WGS) entry which is preliminary data.</text>
</comment>
<dbReference type="EMBL" id="AMFJ01028953">
    <property type="protein sequence ID" value="EKD44153.1"/>
    <property type="molecule type" value="Genomic_DNA"/>
</dbReference>
<dbReference type="InterPro" id="IPR015927">
    <property type="entry name" value="Peptidase_S24_S26A/B/C"/>
</dbReference>
<gene>
    <name evidence="3" type="ORF">ACD_71C00222G0012</name>
</gene>
<name>K1ZID4_9BACT</name>
<dbReference type="InterPro" id="IPR050077">
    <property type="entry name" value="LexA_repressor"/>
</dbReference>
<dbReference type="AlphaFoldDB" id="K1ZID4"/>
<dbReference type="GO" id="GO:0006508">
    <property type="term" value="P:proteolysis"/>
    <property type="evidence" value="ECO:0007669"/>
    <property type="project" value="InterPro"/>
</dbReference>
<dbReference type="Gene3D" id="2.10.109.10">
    <property type="entry name" value="Umud Fragment, subunit A"/>
    <property type="match status" value="1"/>
</dbReference>
<organism evidence="3">
    <name type="scientific">uncultured bacterium</name>
    <name type="common">gcode 4</name>
    <dbReference type="NCBI Taxonomy" id="1234023"/>
    <lineage>
        <taxon>Bacteria</taxon>
        <taxon>environmental samples</taxon>
    </lineage>
</organism>
<proteinExistence type="predicted"/>
<dbReference type="GO" id="GO:0004252">
    <property type="term" value="F:serine-type endopeptidase activity"/>
    <property type="evidence" value="ECO:0007669"/>
    <property type="project" value="InterPro"/>
</dbReference>
<dbReference type="PANTHER" id="PTHR33516">
    <property type="entry name" value="LEXA REPRESSOR"/>
    <property type="match status" value="1"/>
</dbReference>
<evidence type="ECO:0008006" key="4">
    <source>
        <dbReference type="Google" id="ProtNLM"/>
    </source>
</evidence>
<evidence type="ECO:0000259" key="2">
    <source>
        <dbReference type="Pfam" id="PF01726"/>
    </source>
</evidence>
<dbReference type="Gene3D" id="1.10.10.10">
    <property type="entry name" value="Winged helix-like DNA-binding domain superfamily/Winged helix DNA-binding domain"/>
    <property type="match status" value="1"/>
</dbReference>